<dbReference type="CDD" id="cd00371">
    <property type="entry name" value="HMA"/>
    <property type="match status" value="1"/>
</dbReference>
<keyword evidence="4" id="KW-1185">Reference proteome</keyword>
<dbReference type="STRING" id="1045775.SAMN05216378_2299"/>
<dbReference type="InterPro" id="IPR006122">
    <property type="entry name" value="HMA_Cu_ion-bd"/>
</dbReference>
<dbReference type="GO" id="GO:0005507">
    <property type="term" value="F:copper ion binding"/>
    <property type="evidence" value="ECO:0007669"/>
    <property type="project" value="InterPro"/>
</dbReference>
<sequence length="67" mass="7318">MKQVIMNVNGMSCQHCVNSIEKVIKEIGGSALVDLSNNKVTVEYDENKLSMGDIKTAIEEQGYDVVG</sequence>
<evidence type="ECO:0000313" key="3">
    <source>
        <dbReference type="EMBL" id="SFE09455.1"/>
    </source>
</evidence>
<proteinExistence type="predicted"/>
<dbReference type="Pfam" id="PF00403">
    <property type="entry name" value="HMA"/>
    <property type="match status" value="1"/>
</dbReference>
<gene>
    <name evidence="3" type="ORF">SAMN05216378_2299</name>
</gene>
<dbReference type="SUPFAM" id="SSF55008">
    <property type="entry name" value="HMA, heavy metal-associated domain"/>
    <property type="match status" value="1"/>
</dbReference>
<evidence type="ECO:0000256" key="1">
    <source>
        <dbReference type="ARBA" id="ARBA00022723"/>
    </source>
</evidence>
<dbReference type="PROSITE" id="PS50846">
    <property type="entry name" value="HMA_2"/>
    <property type="match status" value="1"/>
</dbReference>
<organism evidence="3 4">
    <name type="scientific">Paenibacillus catalpae</name>
    <dbReference type="NCBI Taxonomy" id="1045775"/>
    <lineage>
        <taxon>Bacteria</taxon>
        <taxon>Bacillati</taxon>
        <taxon>Bacillota</taxon>
        <taxon>Bacilli</taxon>
        <taxon>Bacillales</taxon>
        <taxon>Paenibacillaceae</taxon>
        <taxon>Paenibacillus</taxon>
    </lineage>
</organism>
<dbReference type="Gene3D" id="3.30.70.100">
    <property type="match status" value="1"/>
</dbReference>
<feature type="domain" description="HMA" evidence="2">
    <location>
        <begin position="2"/>
        <end position="66"/>
    </location>
</feature>
<keyword evidence="1" id="KW-0479">Metal-binding</keyword>
<dbReference type="RefSeq" id="WP_091184779.1">
    <property type="nucleotide sequence ID" value="NZ_FOMT01000002.1"/>
</dbReference>
<dbReference type="EMBL" id="FOMT01000002">
    <property type="protein sequence ID" value="SFE09455.1"/>
    <property type="molecule type" value="Genomic_DNA"/>
</dbReference>
<accession>A0A1I1XQ28</accession>
<protein>
    <submittedName>
        <fullName evidence="3">Copper chaperone</fullName>
    </submittedName>
</protein>
<dbReference type="AlphaFoldDB" id="A0A1I1XQ28"/>
<dbReference type="OrthoDB" id="9813965at2"/>
<dbReference type="FunFam" id="3.30.70.100:FF:000001">
    <property type="entry name" value="ATPase copper transporting beta"/>
    <property type="match status" value="1"/>
</dbReference>
<evidence type="ECO:0000313" key="4">
    <source>
        <dbReference type="Proteomes" id="UP000198855"/>
    </source>
</evidence>
<dbReference type="InterPro" id="IPR036163">
    <property type="entry name" value="HMA_dom_sf"/>
</dbReference>
<name>A0A1I1XQ28_9BACL</name>
<dbReference type="Proteomes" id="UP000198855">
    <property type="component" value="Unassembled WGS sequence"/>
</dbReference>
<evidence type="ECO:0000259" key="2">
    <source>
        <dbReference type="PROSITE" id="PS50846"/>
    </source>
</evidence>
<dbReference type="InterPro" id="IPR006121">
    <property type="entry name" value="HMA_dom"/>
</dbReference>
<dbReference type="NCBIfam" id="TIGR00003">
    <property type="entry name" value="copper ion binding protein"/>
    <property type="match status" value="1"/>
</dbReference>
<reference evidence="4" key="1">
    <citation type="submission" date="2016-10" db="EMBL/GenBank/DDBJ databases">
        <authorList>
            <person name="Varghese N."/>
            <person name="Submissions S."/>
        </authorList>
    </citation>
    <scope>NUCLEOTIDE SEQUENCE [LARGE SCALE GENOMIC DNA]</scope>
    <source>
        <strain evidence="4">CGMCC 1.10784</strain>
    </source>
</reference>